<evidence type="ECO:0000313" key="4">
    <source>
        <dbReference type="Proteomes" id="UP000293465"/>
    </source>
</evidence>
<name>A0A4Q5KXA8_9GAMM</name>
<evidence type="ECO:0000313" key="3">
    <source>
        <dbReference type="EMBL" id="RYU64188.1"/>
    </source>
</evidence>
<dbReference type="Proteomes" id="UP000293465">
    <property type="component" value="Unassembled WGS sequence"/>
</dbReference>
<dbReference type="EMBL" id="SEZK01000016">
    <property type="protein sequence ID" value="RYU51087.1"/>
    <property type="molecule type" value="Genomic_DNA"/>
</dbReference>
<proteinExistence type="predicted"/>
<comment type="caution">
    <text evidence="2">The sequence shown here is derived from an EMBL/GenBank/DDBJ whole genome shotgun (WGS) entry which is preliminary data.</text>
</comment>
<organism evidence="2 5">
    <name type="scientific">Aliivibrio finisterrensis</name>
    <dbReference type="NCBI Taxonomy" id="511998"/>
    <lineage>
        <taxon>Bacteria</taxon>
        <taxon>Pseudomonadati</taxon>
        <taxon>Pseudomonadota</taxon>
        <taxon>Gammaproteobacteria</taxon>
        <taxon>Vibrionales</taxon>
        <taxon>Vibrionaceae</taxon>
        <taxon>Aliivibrio</taxon>
    </lineage>
</organism>
<dbReference type="AlphaFoldDB" id="A0A4Q5KXA8"/>
<keyword evidence="6" id="KW-1185">Reference proteome</keyword>
<gene>
    <name evidence="1" type="ORF">ERW49_06795</name>
    <name evidence="3" type="ORF">ERW53_10770</name>
    <name evidence="2" type="ORF">ERW57_10555</name>
</gene>
<dbReference type="EMBL" id="SEZJ01000005">
    <property type="protein sequence ID" value="RYU46836.1"/>
    <property type="molecule type" value="Genomic_DNA"/>
</dbReference>
<reference evidence="4 5" key="1">
    <citation type="submission" date="2019-02" db="EMBL/GenBank/DDBJ databases">
        <title>Genome sequences of Aliivibrio finisterrensis strains from farmed Atlantic salmon.</title>
        <authorList>
            <person name="Bowman J.P."/>
        </authorList>
    </citation>
    <scope>NUCLEOTIDE SEQUENCE [LARGE SCALE GENOMIC DNA]</scope>
    <source>
        <strain evidence="3 6">A21</strain>
        <strain evidence="1 4">A32</strain>
        <strain evidence="2 5">A46</strain>
    </source>
</reference>
<evidence type="ECO:0000313" key="2">
    <source>
        <dbReference type="EMBL" id="RYU51087.1"/>
    </source>
</evidence>
<evidence type="ECO:0000313" key="5">
    <source>
        <dbReference type="Proteomes" id="UP000294063"/>
    </source>
</evidence>
<accession>A0A4Q5KXA8</accession>
<evidence type="ECO:0000313" key="6">
    <source>
        <dbReference type="Proteomes" id="UP000294166"/>
    </source>
</evidence>
<protein>
    <submittedName>
        <fullName evidence="2">Uncharacterized protein</fullName>
    </submittedName>
</protein>
<dbReference type="GeneID" id="56274745"/>
<dbReference type="Proteomes" id="UP000294063">
    <property type="component" value="Unassembled WGS sequence"/>
</dbReference>
<dbReference type="RefSeq" id="WP_130043341.1">
    <property type="nucleotide sequence ID" value="NZ_SEZJ01000005.1"/>
</dbReference>
<sequence length="145" mass="17731">MNNEYELKIERYKFVESSETLFKKVYEDFKDEYSYQDFRDRFYTKYKEHYKSGIAILRFDENVITDCTFTLDCGYHVYRFNGVSNGNTAFEGSDEFDFEDLETYTDNLTDYLSSGFDVFLRIVDEEKYFDETEYLYFKPEDFKEY</sequence>
<evidence type="ECO:0000313" key="1">
    <source>
        <dbReference type="EMBL" id="RYU46836.1"/>
    </source>
</evidence>
<dbReference type="EMBL" id="SEZN01000017">
    <property type="protein sequence ID" value="RYU64188.1"/>
    <property type="molecule type" value="Genomic_DNA"/>
</dbReference>
<dbReference type="Proteomes" id="UP000294166">
    <property type="component" value="Unassembled WGS sequence"/>
</dbReference>